<keyword evidence="1" id="KW-0812">Transmembrane</keyword>
<keyword evidence="1" id="KW-1133">Transmembrane helix</keyword>
<organism evidence="2 3">
    <name type="scientific">Diplodia intermedia</name>
    <dbReference type="NCBI Taxonomy" id="856260"/>
    <lineage>
        <taxon>Eukaryota</taxon>
        <taxon>Fungi</taxon>
        <taxon>Dikarya</taxon>
        <taxon>Ascomycota</taxon>
        <taxon>Pezizomycotina</taxon>
        <taxon>Dothideomycetes</taxon>
        <taxon>Dothideomycetes incertae sedis</taxon>
        <taxon>Botryosphaeriales</taxon>
        <taxon>Botryosphaeriaceae</taxon>
        <taxon>Diplodia</taxon>
    </lineage>
</organism>
<protein>
    <submittedName>
        <fullName evidence="2">Uncharacterized protein</fullName>
    </submittedName>
</protein>
<name>A0ABR3T2R8_9PEZI</name>
<dbReference type="EMBL" id="JAKEKT020000144">
    <property type="protein sequence ID" value="KAL1633863.1"/>
    <property type="molecule type" value="Genomic_DNA"/>
</dbReference>
<reference evidence="2 3" key="1">
    <citation type="journal article" date="2023" name="Plant Dis.">
        <title>First Report of Diplodia intermedia Causing Canker and Dieback Diseases on Apple Trees in Canada.</title>
        <authorList>
            <person name="Ellouze W."/>
            <person name="Ilyukhin E."/>
            <person name="Sulman M."/>
            <person name="Ali S."/>
        </authorList>
    </citation>
    <scope>NUCLEOTIDE SEQUENCE [LARGE SCALE GENOMIC DNA]</scope>
    <source>
        <strain evidence="2 3">M45-28</strain>
    </source>
</reference>
<accession>A0ABR3T2R8</accession>
<feature type="transmembrane region" description="Helical" evidence="1">
    <location>
        <begin position="320"/>
        <end position="339"/>
    </location>
</feature>
<keyword evidence="1" id="KW-0472">Membrane</keyword>
<gene>
    <name evidence="2" type="ORF">SLS58_010919</name>
</gene>
<dbReference type="Proteomes" id="UP001521184">
    <property type="component" value="Unassembled WGS sequence"/>
</dbReference>
<proteinExistence type="predicted"/>
<sequence length="425" mass="46978">MSSIADSGAEIGRYWAVAAANVLREKRFWSRKEATYSIDALQPAVATVCVAQNVSGQEIQDQVLWFANLTSKEAGETDANFVFRAVNDEDAIAKVLDRLNSTSEPDVLWFNAVEGLGSTLHAVATFPDTGLTNISQIYSCSFDSRYFPATTSSKRTRVKISYSDSLDDYIRHGVINTDYQRINLAADWAQYLNPTINSEGQTAFGQMAKTAGMWNATTTPDQGFTEVIVEGILATMTLNGIARSGYDIPIAGRAKGTNTSNPDPFPPPTAFYSELLPRNYLGGGGDAYEITDAELKTATPFKVRVLVLGYAYTHRSVTQIAAITVLLLYSALAIFHFIYTMKTGEQSNAWDTTPELVALAMNSARTEKLKNTGAGIETSNVFKEMVRIEVKEGDRLEFVFEDTQDITDAFERNKHYAQELFYIEF</sequence>
<comment type="caution">
    <text evidence="2">The sequence shown here is derived from an EMBL/GenBank/DDBJ whole genome shotgun (WGS) entry which is preliminary data.</text>
</comment>
<evidence type="ECO:0000313" key="3">
    <source>
        <dbReference type="Proteomes" id="UP001521184"/>
    </source>
</evidence>
<evidence type="ECO:0000313" key="2">
    <source>
        <dbReference type="EMBL" id="KAL1633863.1"/>
    </source>
</evidence>
<keyword evidence="3" id="KW-1185">Reference proteome</keyword>
<evidence type="ECO:0000256" key="1">
    <source>
        <dbReference type="SAM" id="Phobius"/>
    </source>
</evidence>